<name>E0Y1I3_9PROT</name>
<organism evidence="1">
    <name type="scientific">uncultured alpha proteobacterium EB080_L58F04</name>
    <dbReference type="NCBI Taxonomy" id="710798"/>
    <lineage>
        <taxon>Bacteria</taxon>
        <taxon>Pseudomonadati</taxon>
        <taxon>Pseudomonadota</taxon>
        <taxon>Alphaproteobacteria</taxon>
        <taxon>environmental samples</taxon>
    </lineage>
</organism>
<evidence type="ECO:0000313" key="1">
    <source>
        <dbReference type="EMBL" id="ADI20524.1"/>
    </source>
</evidence>
<sequence>MDISGAVSYALLKPQLRAFISSAKKITDRQYPDYLPARKKQVCDQKIANVKRKLNLLPTGLKTRTGLRSIGLIMMVNAKNIKL</sequence>
<dbReference type="AlphaFoldDB" id="E0Y1I3"/>
<proteinExistence type="predicted"/>
<reference evidence="1" key="1">
    <citation type="journal article" date="2011" name="Environ. Microbiol.">
        <title>Time-series analyses of Monterey Bay coastal microbial picoplankton using a 'genome proxy' microarray.</title>
        <authorList>
            <person name="Rich V.I."/>
            <person name="Pham V.D."/>
            <person name="Eppley J."/>
            <person name="Shi Y."/>
            <person name="DeLong E.F."/>
        </authorList>
    </citation>
    <scope>NUCLEOTIDE SEQUENCE</scope>
</reference>
<dbReference type="EMBL" id="GU474942">
    <property type="protein sequence ID" value="ADI20524.1"/>
    <property type="molecule type" value="Genomic_DNA"/>
</dbReference>
<protein>
    <submittedName>
        <fullName evidence="1">Uncharacterized protein</fullName>
    </submittedName>
</protein>
<accession>E0Y1I3</accession>